<evidence type="ECO:0000313" key="3">
    <source>
        <dbReference type="Proteomes" id="UP000463051"/>
    </source>
</evidence>
<dbReference type="Pfam" id="PF22268">
    <property type="entry name" value="DUF6954"/>
    <property type="match status" value="1"/>
</dbReference>
<feature type="transmembrane region" description="Helical" evidence="1">
    <location>
        <begin position="36"/>
        <end position="56"/>
    </location>
</feature>
<dbReference type="InterPro" id="IPR054229">
    <property type="entry name" value="DUF6954"/>
</dbReference>
<sequence>MVWLINFLFVLLYGLTTLFGLGPVLFADGSNKERTVTLVVVLLIYVAITILLRIVLKRRGKH</sequence>
<evidence type="ECO:0000313" key="2">
    <source>
        <dbReference type="EMBL" id="MRN52859.1"/>
    </source>
</evidence>
<accession>A0A7X2H3F5</accession>
<keyword evidence="1" id="KW-0812">Transmembrane</keyword>
<keyword evidence="1" id="KW-1133">Transmembrane helix</keyword>
<evidence type="ECO:0000256" key="1">
    <source>
        <dbReference type="SAM" id="Phobius"/>
    </source>
</evidence>
<reference evidence="2 3" key="1">
    <citation type="submission" date="2019-11" db="EMBL/GenBank/DDBJ databases">
        <title>Paenibacillus monticola sp. nov., a novel PGPR strain isolated from mountain sample in China.</title>
        <authorList>
            <person name="Zhao Q."/>
            <person name="Li H.-P."/>
            <person name="Zhang J.-L."/>
        </authorList>
    </citation>
    <scope>NUCLEOTIDE SEQUENCE [LARGE SCALE GENOMIC DNA]</scope>
    <source>
        <strain evidence="2 3">LC-T2</strain>
    </source>
</reference>
<dbReference type="Proteomes" id="UP000463051">
    <property type="component" value="Unassembled WGS sequence"/>
</dbReference>
<comment type="caution">
    <text evidence="2">The sequence shown here is derived from an EMBL/GenBank/DDBJ whole genome shotgun (WGS) entry which is preliminary data.</text>
</comment>
<dbReference type="AlphaFoldDB" id="A0A7X2H3F5"/>
<dbReference type="RefSeq" id="WP_154117859.1">
    <property type="nucleotide sequence ID" value="NZ_WJXB01000002.1"/>
</dbReference>
<keyword evidence="1" id="KW-0472">Membrane</keyword>
<organism evidence="2 3">
    <name type="scientific">Paenibacillus monticola</name>
    <dbReference type="NCBI Taxonomy" id="2666075"/>
    <lineage>
        <taxon>Bacteria</taxon>
        <taxon>Bacillati</taxon>
        <taxon>Bacillota</taxon>
        <taxon>Bacilli</taxon>
        <taxon>Bacillales</taxon>
        <taxon>Paenibacillaceae</taxon>
        <taxon>Paenibacillus</taxon>
    </lineage>
</organism>
<dbReference type="EMBL" id="WJXB01000002">
    <property type="protein sequence ID" value="MRN52859.1"/>
    <property type="molecule type" value="Genomic_DNA"/>
</dbReference>
<gene>
    <name evidence="2" type="ORF">GJB61_07585</name>
</gene>
<proteinExistence type="predicted"/>
<keyword evidence="3" id="KW-1185">Reference proteome</keyword>
<protein>
    <submittedName>
        <fullName evidence="2">Uncharacterized protein</fullName>
    </submittedName>
</protein>
<name>A0A7X2H3F5_9BACL</name>